<accession>A0A240EQH0</accession>
<dbReference type="GO" id="GO:0006313">
    <property type="term" value="P:DNA transposition"/>
    <property type="evidence" value="ECO:0007669"/>
    <property type="project" value="InterPro"/>
</dbReference>
<evidence type="ECO:0000313" key="5">
    <source>
        <dbReference type="Proteomes" id="UP000219336"/>
    </source>
</evidence>
<dbReference type="InterPro" id="IPR047650">
    <property type="entry name" value="Transpos_IS110"/>
</dbReference>
<dbReference type="PANTHER" id="PTHR33055:SF3">
    <property type="entry name" value="PUTATIVE TRANSPOSASE FOR IS117-RELATED"/>
    <property type="match status" value="1"/>
</dbReference>
<dbReference type="AlphaFoldDB" id="A0A240EQH0"/>
<dbReference type="EMBL" id="OANU01000159">
    <property type="protein sequence ID" value="SNX50864.1"/>
    <property type="molecule type" value="Genomic_DNA"/>
</dbReference>
<dbReference type="PANTHER" id="PTHR33055">
    <property type="entry name" value="TRANSPOSASE FOR INSERTION SEQUENCE ELEMENT IS1111A"/>
    <property type="match status" value="1"/>
</dbReference>
<dbReference type="InterPro" id="IPR003346">
    <property type="entry name" value="Transposase_20"/>
</dbReference>
<dbReference type="InterPro" id="IPR002525">
    <property type="entry name" value="Transp_IS110-like_N"/>
</dbReference>
<sequence>MIRLTRKDTPCHGIKVPSMVQFSEQSTLGVSNMNSNVFGVDIAKQVFQIHWVDQETGEVHSDKVKRKDFVQYFANQQPSMIGMEACGGAHHWGRLFKEMGHTVKLLPAKKVKPFVYGNKNDVVDARAIWTAMQQPDMKFIAVKTEEQQAILSIHRMRELLVKHRTAQINSIRGLLTEFGLVMPKGKQAFKEKLPDCLAKLKEDTPSAFMCALQVQVERLTQLDEDIKQLEKQIQSWFKHDEDCQRIAKVPGIGPLTATALIASMGDASAFKSSREFAAWVGMVPRQTGTGGRVHLHGISKRGDVYLRTLLIHGARAVMTHSKEKSEWLVSLQARRPKNVVTVALANKIARTVWSLVANQTEYQPC</sequence>
<dbReference type="GO" id="GO:0004803">
    <property type="term" value="F:transposase activity"/>
    <property type="evidence" value="ECO:0007669"/>
    <property type="project" value="InterPro"/>
</dbReference>
<dbReference type="Proteomes" id="UP000219336">
    <property type="component" value="Unassembled WGS sequence"/>
</dbReference>
<name>A0A240EQH0_9VIBR</name>
<keyword evidence="5" id="KW-1185">Reference proteome</keyword>
<reference evidence="5" key="1">
    <citation type="submission" date="2016-06" db="EMBL/GenBank/DDBJ databases">
        <authorList>
            <person name="Rodrigo-Torres L."/>
            <person name="Arahal R.D."/>
            <person name="Lucena T."/>
        </authorList>
    </citation>
    <scope>NUCLEOTIDE SEQUENCE [LARGE SCALE GENOMIC DNA]</scope>
    <source>
        <strain evidence="5">CECT8203</strain>
    </source>
</reference>
<feature type="domain" description="Transposase IS116/IS110/IS902 C-terminal" evidence="3">
    <location>
        <begin position="243"/>
        <end position="322"/>
    </location>
</feature>
<dbReference type="Pfam" id="PF01548">
    <property type="entry name" value="DEDD_Tnp_IS110"/>
    <property type="match status" value="1"/>
</dbReference>
<dbReference type="NCBIfam" id="NF033542">
    <property type="entry name" value="transpos_IS110"/>
    <property type="match status" value="1"/>
</dbReference>
<evidence type="ECO:0000259" key="3">
    <source>
        <dbReference type="Pfam" id="PF02371"/>
    </source>
</evidence>
<evidence type="ECO:0000259" key="2">
    <source>
        <dbReference type="Pfam" id="PF01548"/>
    </source>
</evidence>
<organism evidence="4 5">
    <name type="scientific">Vibrio thalassae</name>
    <dbReference type="NCBI Taxonomy" id="1243014"/>
    <lineage>
        <taxon>Bacteria</taxon>
        <taxon>Pseudomonadati</taxon>
        <taxon>Pseudomonadota</taxon>
        <taxon>Gammaproteobacteria</taxon>
        <taxon>Vibrionales</taxon>
        <taxon>Vibrionaceae</taxon>
        <taxon>Vibrio</taxon>
    </lineage>
</organism>
<evidence type="ECO:0000256" key="1">
    <source>
        <dbReference type="SAM" id="Coils"/>
    </source>
</evidence>
<dbReference type="GO" id="GO:0003677">
    <property type="term" value="F:DNA binding"/>
    <property type="evidence" value="ECO:0007669"/>
    <property type="project" value="InterPro"/>
</dbReference>
<feature type="coiled-coil region" evidence="1">
    <location>
        <begin position="212"/>
        <end position="239"/>
    </location>
</feature>
<protein>
    <submittedName>
        <fullName evidence="4">Transposase IS116/IS110/IS902 family protein</fullName>
    </submittedName>
</protein>
<keyword evidence="1" id="KW-0175">Coiled coil</keyword>
<dbReference type="Pfam" id="PF02371">
    <property type="entry name" value="Transposase_20"/>
    <property type="match status" value="1"/>
</dbReference>
<gene>
    <name evidence="4" type="ORF">VTH8203_04538</name>
</gene>
<feature type="domain" description="Transposase IS110-like N-terminal" evidence="2">
    <location>
        <begin position="39"/>
        <end position="178"/>
    </location>
</feature>
<evidence type="ECO:0000313" key="4">
    <source>
        <dbReference type="EMBL" id="SNX50864.1"/>
    </source>
</evidence>
<proteinExistence type="predicted"/>